<dbReference type="PANTHER" id="PTHR21666:SF270">
    <property type="entry name" value="MUREIN HYDROLASE ACTIVATOR ENVC"/>
    <property type="match status" value="1"/>
</dbReference>
<evidence type="ECO:0000256" key="1">
    <source>
        <dbReference type="SAM" id="Phobius"/>
    </source>
</evidence>
<dbReference type="InterPro" id="IPR050570">
    <property type="entry name" value="Cell_wall_metabolism_enzyme"/>
</dbReference>
<dbReference type="AlphaFoldDB" id="A0A381T4X3"/>
<evidence type="ECO:0000313" key="3">
    <source>
        <dbReference type="EMBL" id="SVA08763.1"/>
    </source>
</evidence>
<dbReference type="CDD" id="cd12797">
    <property type="entry name" value="M23_peptidase"/>
    <property type="match status" value="1"/>
</dbReference>
<keyword evidence="1" id="KW-0812">Transmembrane</keyword>
<protein>
    <recommendedName>
        <fullName evidence="2">M23ase beta-sheet core domain-containing protein</fullName>
    </recommendedName>
</protein>
<dbReference type="SUPFAM" id="SSF51261">
    <property type="entry name" value="Duplicated hybrid motif"/>
    <property type="match status" value="1"/>
</dbReference>
<dbReference type="InterPro" id="IPR011055">
    <property type="entry name" value="Dup_hybrid_motif"/>
</dbReference>
<dbReference type="GO" id="GO:0004222">
    <property type="term" value="F:metalloendopeptidase activity"/>
    <property type="evidence" value="ECO:0007669"/>
    <property type="project" value="TreeGrafter"/>
</dbReference>
<feature type="domain" description="M23ase beta-sheet core" evidence="2">
    <location>
        <begin position="154"/>
        <end position="248"/>
    </location>
</feature>
<dbReference type="Pfam" id="PF01551">
    <property type="entry name" value="Peptidase_M23"/>
    <property type="match status" value="1"/>
</dbReference>
<proteinExistence type="predicted"/>
<gene>
    <name evidence="3" type="ORF">METZ01_LOCUS61617</name>
</gene>
<dbReference type="PANTHER" id="PTHR21666">
    <property type="entry name" value="PEPTIDASE-RELATED"/>
    <property type="match status" value="1"/>
</dbReference>
<sequence length="268" mass="30632">MSPSKFTVILIPDSDDRNRQFSVRYVWLWSLVLLVVLIIIGVIGFGIYSVPKLKDYQAMQEKYDKTVTERVTVMNLMDDLQRMKYMDRQIRKSLGTDLALIQKTTDTEEMSQNIHLNNSENLPISYMENVPSQIPVEGFVTQRMNTSAFSLDQNHYGIDIAAVEGEPVLASASGFVVFSDWTYDLGNVVILYHGDGYFTHYGHHQNNIKKQRDFVKRGDVIALVGSTGITTGPHLHFEIWKEGKVLDPLEFFPGYTKTDVSPQYHEQN</sequence>
<feature type="transmembrane region" description="Helical" evidence="1">
    <location>
        <begin position="26"/>
        <end position="50"/>
    </location>
</feature>
<name>A0A381T4X3_9ZZZZ</name>
<dbReference type="InterPro" id="IPR016047">
    <property type="entry name" value="M23ase_b-sheet_dom"/>
</dbReference>
<evidence type="ECO:0000259" key="2">
    <source>
        <dbReference type="Pfam" id="PF01551"/>
    </source>
</evidence>
<dbReference type="EMBL" id="UINC01003727">
    <property type="protein sequence ID" value="SVA08763.1"/>
    <property type="molecule type" value="Genomic_DNA"/>
</dbReference>
<accession>A0A381T4X3</accession>
<keyword evidence="1" id="KW-1133">Transmembrane helix</keyword>
<organism evidence="3">
    <name type="scientific">marine metagenome</name>
    <dbReference type="NCBI Taxonomy" id="408172"/>
    <lineage>
        <taxon>unclassified sequences</taxon>
        <taxon>metagenomes</taxon>
        <taxon>ecological metagenomes</taxon>
    </lineage>
</organism>
<dbReference type="Gene3D" id="2.70.70.10">
    <property type="entry name" value="Glucose Permease (Domain IIA)"/>
    <property type="match status" value="1"/>
</dbReference>
<reference evidence="3" key="1">
    <citation type="submission" date="2018-05" db="EMBL/GenBank/DDBJ databases">
        <authorList>
            <person name="Lanie J.A."/>
            <person name="Ng W.-L."/>
            <person name="Kazmierczak K.M."/>
            <person name="Andrzejewski T.M."/>
            <person name="Davidsen T.M."/>
            <person name="Wayne K.J."/>
            <person name="Tettelin H."/>
            <person name="Glass J.I."/>
            <person name="Rusch D."/>
            <person name="Podicherti R."/>
            <person name="Tsui H.-C.T."/>
            <person name="Winkler M.E."/>
        </authorList>
    </citation>
    <scope>NUCLEOTIDE SEQUENCE</scope>
</reference>
<keyword evidence="1" id="KW-0472">Membrane</keyword>